<reference evidence="2 3" key="1">
    <citation type="submission" date="2020-08" db="EMBL/GenBank/DDBJ databases">
        <authorList>
            <person name="Koutsovoulos G."/>
            <person name="Danchin GJ E."/>
        </authorList>
    </citation>
    <scope>NUCLEOTIDE SEQUENCE [LARGE SCALE GENOMIC DNA]</scope>
</reference>
<dbReference type="PANTHER" id="PTHR11699">
    <property type="entry name" value="ALDEHYDE DEHYDROGENASE-RELATED"/>
    <property type="match status" value="1"/>
</dbReference>
<evidence type="ECO:0000259" key="1">
    <source>
        <dbReference type="Pfam" id="PF00171"/>
    </source>
</evidence>
<evidence type="ECO:0000313" key="2">
    <source>
        <dbReference type="EMBL" id="CAD2166182.1"/>
    </source>
</evidence>
<dbReference type="AlphaFoldDB" id="A0A6V7UWX5"/>
<feature type="domain" description="Aldehyde dehydrogenase" evidence="1">
    <location>
        <begin position="7"/>
        <end position="93"/>
    </location>
</feature>
<dbReference type="InterPro" id="IPR016162">
    <property type="entry name" value="Ald_DH_N"/>
</dbReference>
<dbReference type="Proteomes" id="UP000580250">
    <property type="component" value="Unassembled WGS sequence"/>
</dbReference>
<dbReference type="Gene3D" id="3.40.605.10">
    <property type="entry name" value="Aldehyde Dehydrogenase, Chain A, domain 1"/>
    <property type="match status" value="1"/>
</dbReference>
<dbReference type="Pfam" id="PF00171">
    <property type="entry name" value="Aldedh"/>
    <property type="match status" value="1"/>
</dbReference>
<comment type="caution">
    <text evidence="2">The sequence shown here is derived from an EMBL/GenBank/DDBJ whole genome shotgun (WGS) entry which is preliminary data.</text>
</comment>
<accession>A0A6V7UWX5</accession>
<dbReference type="OrthoDB" id="310895at2759"/>
<proteinExistence type="predicted"/>
<gene>
    <name evidence="2" type="ORF">MENT_LOCUS17660</name>
</gene>
<dbReference type="SUPFAM" id="SSF53720">
    <property type="entry name" value="ALDH-like"/>
    <property type="match status" value="1"/>
</dbReference>
<evidence type="ECO:0000313" key="3">
    <source>
        <dbReference type="Proteomes" id="UP000580250"/>
    </source>
</evidence>
<dbReference type="GO" id="GO:0016491">
    <property type="term" value="F:oxidoreductase activity"/>
    <property type="evidence" value="ECO:0007669"/>
    <property type="project" value="InterPro"/>
</dbReference>
<protein>
    <recommendedName>
        <fullName evidence="1">Aldehyde dehydrogenase domain-containing protein</fullName>
    </recommendedName>
</protein>
<dbReference type="InterPro" id="IPR016161">
    <property type="entry name" value="Ald_DH/histidinol_DH"/>
</dbReference>
<dbReference type="EMBL" id="CAJEWN010000115">
    <property type="protein sequence ID" value="CAD2166182.1"/>
    <property type="molecule type" value="Genomic_DNA"/>
</dbReference>
<name>A0A6V7UWX5_MELEN</name>
<dbReference type="InterPro" id="IPR015590">
    <property type="entry name" value="Aldehyde_DH_dom"/>
</dbReference>
<sequence>MKIAQEEIFGPSTKTRIAEVLYGDKTDFVADVKAASDAFKLGSEWRRMDASASGLLLNKLASLIERDAVELASLETLDNGKPYKDAYLADLPLSIAV</sequence>
<organism evidence="2 3">
    <name type="scientific">Meloidogyne enterolobii</name>
    <name type="common">Root-knot nematode worm</name>
    <name type="synonym">Meloidogyne mayaguensis</name>
    <dbReference type="NCBI Taxonomy" id="390850"/>
    <lineage>
        <taxon>Eukaryota</taxon>
        <taxon>Metazoa</taxon>
        <taxon>Ecdysozoa</taxon>
        <taxon>Nematoda</taxon>
        <taxon>Chromadorea</taxon>
        <taxon>Rhabditida</taxon>
        <taxon>Tylenchina</taxon>
        <taxon>Tylenchomorpha</taxon>
        <taxon>Tylenchoidea</taxon>
        <taxon>Meloidogynidae</taxon>
        <taxon>Meloidogyninae</taxon>
        <taxon>Meloidogyne</taxon>
    </lineage>
</organism>